<feature type="domain" description="RNA-binding S4" evidence="7">
    <location>
        <begin position="4"/>
        <end position="64"/>
    </location>
</feature>
<dbReference type="InterPro" id="IPR042092">
    <property type="entry name" value="PsdUridine_s_RsuA/RluB/E/F_cat"/>
</dbReference>
<sequence length="271" mass="30051">MAEQRIQKVLADQGICSRREAERLIAAGKVKVNGHPVGVGDKMDPDYDKVSIDGKNVRIVRKRQYTYIMLHKPRGYLTTRSDDRGRKTVMDLVADVPAMLRPVGRLDKDSEGLLLMTDDGAFINLLTHPSGGVGKLYRVTVNPRATEEQIVRMASGVVLDDGIKTQPCVIHVVTDEPGRTVLEITLHEGRNRQIRRMCSAVGLQVVRLKRSAEGPVKLGMLQPGEYRELKRSEVSALRNAAQKTSRSASDQTGAAPRRPGPLRTRREQNGD</sequence>
<evidence type="ECO:0000256" key="1">
    <source>
        <dbReference type="ARBA" id="ARBA00008348"/>
    </source>
</evidence>
<dbReference type="Gene3D" id="3.30.70.580">
    <property type="entry name" value="Pseudouridine synthase I, catalytic domain, N-terminal subdomain"/>
    <property type="match status" value="1"/>
</dbReference>
<dbReference type="Pfam" id="PF01479">
    <property type="entry name" value="S4"/>
    <property type="match status" value="1"/>
</dbReference>
<reference evidence="8" key="2">
    <citation type="submission" date="2021-04" db="EMBL/GenBank/DDBJ databases">
        <authorList>
            <person name="Gilroy R."/>
        </authorList>
    </citation>
    <scope>NUCLEOTIDE SEQUENCE</scope>
    <source>
        <strain evidence="8">3436</strain>
    </source>
</reference>
<name>A0A9D2JGL2_9FIRM</name>
<dbReference type="InterPro" id="IPR020103">
    <property type="entry name" value="PsdUridine_synth_cat_dom_sf"/>
</dbReference>
<proteinExistence type="inferred from homology"/>
<dbReference type="AlphaFoldDB" id="A0A9D2JGL2"/>
<dbReference type="CDD" id="cd00165">
    <property type="entry name" value="S4"/>
    <property type="match status" value="1"/>
</dbReference>
<dbReference type="GO" id="GO:0003723">
    <property type="term" value="F:RNA binding"/>
    <property type="evidence" value="ECO:0007669"/>
    <property type="project" value="UniProtKB-KW"/>
</dbReference>
<evidence type="ECO:0000256" key="3">
    <source>
        <dbReference type="ARBA" id="ARBA00023235"/>
    </source>
</evidence>
<dbReference type="InterPro" id="IPR006145">
    <property type="entry name" value="PsdUridine_synth_RsuA/RluA"/>
</dbReference>
<feature type="compositionally biased region" description="Polar residues" evidence="6">
    <location>
        <begin position="241"/>
        <end position="252"/>
    </location>
</feature>
<accession>A0A9D2JGL2</accession>
<feature type="region of interest" description="Disordered" evidence="6">
    <location>
        <begin position="232"/>
        <end position="271"/>
    </location>
</feature>
<dbReference type="FunFam" id="3.10.290.10:FF:000003">
    <property type="entry name" value="Pseudouridine synthase"/>
    <property type="match status" value="1"/>
</dbReference>
<evidence type="ECO:0000313" key="8">
    <source>
        <dbReference type="EMBL" id="HIZ48457.1"/>
    </source>
</evidence>
<dbReference type="InterPro" id="IPR036986">
    <property type="entry name" value="S4_RNA-bd_sf"/>
</dbReference>
<dbReference type="PROSITE" id="PS50889">
    <property type="entry name" value="S4"/>
    <property type="match status" value="1"/>
</dbReference>
<dbReference type="SMART" id="SM00363">
    <property type="entry name" value="S4"/>
    <property type="match status" value="1"/>
</dbReference>
<dbReference type="Proteomes" id="UP000824031">
    <property type="component" value="Unassembled WGS sequence"/>
</dbReference>
<evidence type="ECO:0000256" key="5">
    <source>
        <dbReference type="RuleBase" id="RU003887"/>
    </source>
</evidence>
<dbReference type="PROSITE" id="PS01149">
    <property type="entry name" value="PSI_RSU"/>
    <property type="match status" value="1"/>
</dbReference>
<evidence type="ECO:0000259" key="7">
    <source>
        <dbReference type="SMART" id="SM00363"/>
    </source>
</evidence>
<comment type="caution">
    <text evidence="8">The sequence shown here is derived from an EMBL/GenBank/DDBJ whole genome shotgun (WGS) entry which is preliminary data.</text>
</comment>
<dbReference type="FunFam" id="3.30.70.1560:FF:000001">
    <property type="entry name" value="Pseudouridine synthase"/>
    <property type="match status" value="1"/>
</dbReference>
<dbReference type="EMBL" id="DXBO01000105">
    <property type="protein sequence ID" value="HIZ48457.1"/>
    <property type="molecule type" value="Genomic_DNA"/>
</dbReference>
<dbReference type="CDD" id="cd02870">
    <property type="entry name" value="PseudoU_synth_RsuA_like"/>
    <property type="match status" value="1"/>
</dbReference>
<dbReference type="InterPro" id="IPR000748">
    <property type="entry name" value="PsdUridine_synth_RsuA/RluB/E/F"/>
</dbReference>
<comment type="similarity">
    <text evidence="1 5">Belongs to the pseudouridine synthase RsuA family.</text>
</comment>
<dbReference type="NCBIfam" id="TIGR00093">
    <property type="entry name" value="pseudouridine synthase"/>
    <property type="match status" value="1"/>
</dbReference>
<reference evidence="8" key="1">
    <citation type="journal article" date="2021" name="PeerJ">
        <title>Extensive microbial diversity within the chicken gut microbiome revealed by metagenomics and culture.</title>
        <authorList>
            <person name="Gilroy R."/>
            <person name="Ravi A."/>
            <person name="Getino M."/>
            <person name="Pursley I."/>
            <person name="Horton D.L."/>
            <person name="Alikhan N.F."/>
            <person name="Baker D."/>
            <person name="Gharbi K."/>
            <person name="Hall N."/>
            <person name="Watson M."/>
            <person name="Adriaenssens E.M."/>
            <person name="Foster-Nyarko E."/>
            <person name="Jarju S."/>
            <person name="Secka A."/>
            <person name="Antonio M."/>
            <person name="Oren A."/>
            <person name="Chaudhuri R.R."/>
            <person name="La Ragione R."/>
            <person name="Hildebrand F."/>
            <person name="Pallen M.J."/>
        </authorList>
    </citation>
    <scope>NUCLEOTIDE SEQUENCE</scope>
    <source>
        <strain evidence="8">3436</strain>
    </source>
</reference>
<dbReference type="GO" id="GO:0000455">
    <property type="term" value="P:enzyme-directed rRNA pseudouridine synthesis"/>
    <property type="evidence" value="ECO:0007669"/>
    <property type="project" value="UniProtKB-ARBA"/>
</dbReference>
<dbReference type="Gene3D" id="3.30.70.1560">
    <property type="entry name" value="Alpha-L RNA-binding motif"/>
    <property type="match status" value="1"/>
</dbReference>
<dbReference type="PANTHER" id="PTHR47683">
    <property type="entry name" value="PSEUDOURIDINE SYNTHASE FAMILY PROTEIN-RELATED"/>
    <property type="match status" value="1"/>
</dbReference>
<evidence type="ECO:0000256" key="6">
    <source>
        <dbReference type="SAM" id="MobiDB-lite"/>
    </source>
</evidence>
<evidence type="ECO:0000313" key="9">
    <source>
        <dbReference type="Proteomes" id="UP000824031"/>
    </source>
</evidence>
<dbReference type="GO" id="GO:0120159">
    <property type="term" value="F:rRNA pseudouridine synthase activity"/>
    <property type="evidence" value="ECO:0007669"/>
    <property type="project" value="UniProtKB-ARBA"/>
</dbReference>
<dbReference type="InterPro" id="IPR018496">
    <property type="entry name" value="PsdUridine_synth_RsuA/RluB_CS"/>
</dbReference>
<dbReference type="GO" id="GO:0005829">
    <property type="term" value="C:cytosol"/>
    <property type="evidence" value="ECO:0007669"/>
    <property type="project" value="UniProtKB-ARBA"/>
</dbReference>
<organism evidence="8 9">
    <name type="scientific">Candidatus Gemmiger excrementavium</name>
    <dbReference type="NCBI Taxonomy" id="2838608"/>
    <lineage>
        <taxon>Bacteria</taxon>
        <taxon>Bacillati</taxon>
        <taxon>Bacillota</taxon>
        <taxon>Clostridia</taxon>
        <taxon>Eubacteriales</taxon>
        <taxon>Gemmiger</taxon>
    </lineage>
</organism>
<dbReference type="SUPFAM" id="SSF55120">
    <property type="entry name" value="Pseudouridine synthase"/>
    <property type="match status" value="1"/>
</dbReference>
<dbReference type="InterPro" id="IPR050343">
    <property type="entry name" value="RsuA_PseudoU_synthase"/>
</dbReference>
<evidence type="ECO:0000256" key="4">
    <source>
        <dbReference type="PROSITE-ProRule" id="PRU00182"/>
    </source>
</evidence>
<keyword evidence="3 5" id="KW-0413">Isomerase</keyword>
<dbReference type="Gene3D" id="3.10.290.10">
    <property type="entry name" value="RNA-binding S4 domain"/>
    <property type="match status" value="1"/>
</dbReference>
<protein>
    <recommendedName>
        <fullName evidence="5">Pseudouridine synthase</fullName>
        <ecNumber evidence="5">5.4.99.-</ecNumber>
    </recommendedName>
</protein>
<dbReference type="Pfam" id="PF00849">
    <property type="entry name" value="PseudoU_synth_2"/>
    <property type="match status" value="1"/>
</dbReference>
<dbReference type="SUPFAM" id="SSF55174">
    <property type="entry name" value="Alpha-L RNA-binding motif"/>
    <property type="match status" value="1"/>
</dbReference>
<dbReference type="EC" id="5.4.99.-" evidence="5"/>
<dbReference type="PANTHER" id="PTHR47683:SF2">
    <property type="entry name" value="RNA-BINDING S4 DOMAIN-CONTAINING PROTEIN"/>
    <property type="match status" value="1"/>
</dbReference>
<keyword evidence="2 4" id="KW-0694">RNA-binding</keyword>
<evidence type="ECO:0000256" key="2">
    <source>
        <dbReference type="ARBA" id="ARBA00022884"/>
    </source>
</evidence>
<gene>
    <name evidence="8" type="ORF">H9810_07065</name>
</gene>
<dbReference type="InterPro" id="IPR020094">
    <property type="entry name" value="TruA/RsuA/RluB/E/F_N"/>
</dbReference>
<dbReference type="InterPro" id="IPR002942">
    <property type="entry name" value="S4_RNA-bd"/>
</dbReference>